<dbReference type="AlphaFoldDB" id="A0A1E5XXI3"/>
<dbReference type="EMBL" id="LAJE02000004">
    <property type="protein sequence ID" value="OEO33285.1"/>
    <property type="molecule type" value="Genomic_DNA"/>
</dbReference>
<evidence type="ECO:0000313" key="2">
    <source>
        <dbReference type="EMBL" id="OEO33285.1"/>
    </source>
</evidence>
<proteinExistence type="predicted"/>
<dbReference type="InterPro" id="IPR049221">
    <property type="entry name" value="DUF6869"/>
</dbReference>
<feature type="domain" description="DUF6869" evidence="1">
    <location>
        <begin position="181"/>
        <end position="278"/>
    </location>
</feature>
<name>A0A1E5XXI3_9HYPH</name>
<protein>
    <recommendedName>
        <fullName evidence="1">DUF6869 domain-containing protein</fullName>
    </recommendedName>
</protein>
<feature type="domain" description="DUF6869" evidence="1">
    <location>
        <begin position="47"/>
        <end position="138"/>
    </location>
</feature>
<organism evidence="2 3">
    <name type="scientific">Devosia insulae DS-56</name>
    <dbReference type="NCBI Taxonomy" id="1116389"/>
    <lineage>
        <taxon>Bacteria</taxon>
        <taxon>Pseudomonadati</taxon>
        <taxon>Pseudomonadota</taxon>
        <taxon>Alphaproteobacteria</taxon>
        <taxon>Hyphomicrobiales</taxon>
        <taxon>Devosiaceae</taxon>
        <taxon>Devosia</taxon>
    </lineage>
</organism>
<reference evidence="2 3" key="1">
    <citation type="journal article" date="2015" name="Genome Announc.">
        <title>Genome Assemblies of Three Soil-Associated Devosia species: D. insulae, D. limi, and D. soli.</title>
        <authorList>
            <person name="Hassan Y.I."/>
            <person name="Lepp D."/>
            <person name="Zhou T."/>
        </authorList>
    </citation>
    <scope>NUCLEOTIDE SEQUENCE [LARGE SCALE GENOMIC DNA]</scope>
    <source>
        <strain evidence="2 3">DS-56</strain>
    </source>
</reference>
<dbReference type="Proteomes" id="UP000095463">
    <property type="component" value="Unassembled WGS sequence"/>
</dbReference>
<accession>A0A1E5XXI3</accession>
<sequence>MAAHGGDFPGVDWTALAGRRPKGIDELVAGWIGIAIAARRLDRTEPPEAWVRVPTDYLVNRYPDRALALVLALQAQAIPDDVNFSIAAVPLAHLLASHGPAVIGEIEQLARDDERFRRTLRRLSNPGIAEDVWKRALLARGDIATDGVFAEVDWGSFPPDYLPCDMDELVDGWVANDVADQGDDTHFWAWEVARYLSEYNPALALQFVVGMLARPISDDTRYGLAAGPLEDMLAHNGPAVINEVERLARQSAVFRDTLRGVWKNAMTDDIWERVVVARGTPASP</sequence>
<dbReference type="Pfam" id="PF21746">
    <property type="entry name" value="DUF6869"/>
    <property type="match status" value="2"/>
</dbReference>
<evidence type="ECO:0000259" key="1">
    <source>
        <dbReference type="Pfam" id="PF21746"/>
    </source>
</evidence>
<dbReference type="RefSeq" id="WP_069907594.1">
    <property type="nucleotide sequence ID" value="NZ_LAJE02000004.1"/>
</dbReference>
<evidence type="ECO:0000313" key="3">
    <source>
        <dbReference type="Proteomes" id="UP000095463"/>
    </source>
</evidence>
<dbReference type="OrthoDB" id="9154182at2"/>
<gene>
    <name evidence="2" type="ORF">VW23_007425</name>
</gene>
<comment type="caution">
    <text evidence="2">The sequence shown here is derived from an EMBL/GenBank/DDBJ whole genome shotgun (WGS) entry which is preliminary data.</text>
</comment>
<keyword evidence="3" id="KW-1185">Reference proteome</keyword>